<feature type="domain" description="HTH gntR-type" evidence="4">
    <location>
        <begin position="23"/>
        <end position="93"/>
    </location>
</feature>
<dbReference type="EMBL" id="PGEZ01000002">
    <property type="protein sequence ID" value="PJJ54384.1"/>
    <property type="molecule type" value="Genomic_DNA"/>
</dbReference>
<dbReference type="SMART" id="SM00345">
    <property type="entry name" value="HTH_GNTR"/>
    <property type="match status" value="1"/>
</dbReference>
<name>A0A2M9B8U9_9ACTN</name>
<evidence type="ECO:0000313" key="6">
    <source>
        <dbReference type="Proteomes" id="UP000230842"/>
    </source>
</evidence>
<dbReference type="SMART" id="SM00895">
    <property type="entry name" value="FCD"/>
    <property type="match status" value="1"/>
</dbReference>
<dbReference type="InterPro" id="IPR036388">
    <property type="entry name" value="WH-like_DNA-bd_sf"/>
</dbReference>
<dbReference type="Gene3D" id="1.10.10.10">
    <property type="entry name" value="Winged helix-like DNA-binding domain superfamily/Winged helix DNA-binding domain"/>
    <property type="match status" value="1"/>
</dbReference>
<protein>
    <submittedName>
        <fullName evidence="5">DNA-binding FadR family transcriptional regulator</fullName>
    </submittedName>
</protein>
<dbReference type="GO" id="GO:0003700">
    <property type="term" value="F:DNA-binding transcription factor activity"/>
    <property type="evidence" value="ECO:0007669"/>
    <property type="project" value="InterPro"/>
</dbReference>
<dbReference type="Pfam" id="PF00392">
    <property type="entry name" value="GntR"/>
    <property type="match status" value="1"/>
</dbReference>
<evidence type="ECO:0000256" key="1">
    <source>
        <dbReference type="ARBA" id="ARBA00023015"/>
    </source>
</evidence>
<dbReference type="GO" id="GO:0003677">
    <property type="term" value="F:DNA binding"/>
    <property type="evidence" value="ECO:0007669"/>
    <property type="project" value="UniProtKB-KW"/>
</dbReference>
<comment type="caution">
    <text evidence="5">The sequence shown here is derived from an EMBL/GenBank/DDBJ whole genome shotgun (WGS) entry which is preliminary data.</text>
</comment>
<dbReference type="PANTHER" id="PTHR43537">
    <property type="entry name" value="TRANSCRIPTIONAL REGULATOR, GNTR FAMILY"/>
    <property type="match status" value="1"/>
</dbReference>
<keyword evidence="6" id="KW-1185">Reference proteome</keyword>
<dbReference type="InterPro" id="IPR036390">
    <property type="entry name" value="WH_DNA-bd_sf"/>
</dbReference>
<proteinExistence type="predicted"/>
<evidence type="ECO:0000256" key="3">
    <source>
        <dbReference type="ARBA" id="ARBA00023163"/>
    </source>
</evidence>
<dbReference type="InterPro" id="IPR008920">
    <property type="entry name" value="TF_FadR/GntR_C"/>
</dbReference>
<dbReference type="OrthoDB" id="3232242at2"/>
<dbReference type="SUPFAM" id="SSF48008">
    <property type="entry name" value="GntR ligand-binding domain-like"/>
    <property type="match status" value="1"/>
</dbReference>
<dbReference type="InterPro" id="IPR011711">
    <property type="entry name" value="GntR_C"/>
</dbReference>
<dbReference type="SUPFAM" id="SSF46785">
    <property type="entry name" value="Winged helix' DNA-binding domain"/>
    <property type="match status" value="1"/>
</dbReference>
<dbReference type="Pfam" id="PF07729">
    <property type="entry name" value="FCD"/>
    <property type="match status" value="1"/>
</dbReference>
<organism evidence="5 6">
    <name type="scientific">Mumia flava</name>
    <dbReference type="NCBI Taxonomy" id="1348852"/>
    <lineage>
        <taxon>Bacteria</taxon>
        <taxon>Bacillati</taxon>
        <taxon>Actinomycetota</taxon>
        <taxon>Actinomycetes</taxon>
        <taxon>Propionibacteriales</taxon>
        <taxon>Nocardioidaceae</taxon>
        <taxon>Mumia</taxon>
    </lineage>
</organism>
<keyword evidence="3" id="KW-0804">Transcription</keyword>
<keyword evidence="2 5" id="KW-0238">DNA-binding</keyword>
<sequence>MSNPTSAYGTLDLRDRVTQAGAQSRAERLAALLEERMRDADWPAGTPLGTLESLREESGLSRPTVSEAVRLLRDRGLVVIKPGRGGGLFVAEGTPVVRLRHTLLTVAEEPSAVLEAIELRDHLESLIDVAAARHRDADDVADLRRLVDAMGAATDWPSFMTANWSIHRRIAEICPNAMARAVYVGTLGHLSDASSQYADGADAEAYRARRHQVHADLVDAIASGDEDRVLDAVAHHHRSD</sequence>
<dbReference type="InterPro" id="IPR000524">
    <property type="entry name" value="Tscrpt_reg_HTH_GntR"/>
</dbReference>
<dbReference type="Gene3D" id="1.20.120.530">
    <property type="entry name" value="GntR ligand-binding domain-like"/>
    <property type="match status" value="1"/>
</dbReference>
<dbReference type="RefSeq" id="WP_100415472.1">
    <property type="nucleotide sequence ID" value="NZ_PGEZ01000002.1"/>
</dbReference>
<accession>A0A2M9B8U9</accession>
<evidence type="ECO:0000313" key="5">
    <source>
        <dbReference type="EMBL" id="PJJ54384.1"/>
    </source>
</evidence>
<keyword evidence="1" id="KW-0805">Transcription regulation</keyword>
<dbReference type="PANTHER" id="PTHR43537:SF5">
    <property type="entry name" value="UXU OPERON TRANSCRIPTIONAL REGULATOR"/>
    <property type="match status" value="1"/>
</dbReference>
<reference evidence="5 6" key="1">
    <citation type="submission" date="2017-11" db="EMBL/GenBank/DDBJ databases">
        <title>Genomic Encyclopedia of Archaeal and Bacterial Type Strains, Phase II (KMG-II): From Individual Species to Whole Genera.</title>
        <authorList>
            <person name="Goeker M."/>
        </authorList>
    </citation>
    <scope>NUCLEOTIDE SEQUENCE [LARGE SCALE GENOMIC DNA]</scope>
    <source>
        <strain evidence="5 6">DSM 27763</strain>
    </source>
</reference>
<evidence type="ECO:0000259" key="4">
    <source>
        <dbReference type="PROSITE" id="PS50949"/>
    </source>
</evidence>
<dbReference type="AlphaFoldDB" id="A0A2M9B8U9"/>
<dbReference type="PROSITE" id="PS50949">
    <property type="entry name" value="HTH_GNTR"/>
    <property type="match status" value="1"/>
</dbReference>
<evidence type="ECO:0000256" key="2">
    <source>
        <dbReference type="ARBA" id="ARBA00023125"/>
    </source>
</evidence>
<dbReference type="Proteomes" id="UP000230842">
    <property type="component" value="Unassembled WGS sequence"/>
</dbReference>
<gene>
    <name evidence="5" type="ORF">CLV56_3894</name>
</gene>